<name>A0ABY2HKS2_9HYPO</name>
<dbReference type="EMBL" id="PPTA01000001">
    <property type="protein sequence ID" value="TFB07438.1"/>
    <property type="molecule type" value="Genomic_DNA"/>
</dbReference>
<accession>A0ABY2HKS2</accession>
<dbReference type="GeneID" id="300572913"/>
<organism evidence="1 2">
    <name type="scientific">Trichoderma ghanense</name>
    <dbReference type="NCBI Taxonomy" id="65468"/>
    <lineage>
        <taxon>Eukaryota</taxon>
        <taxon>Fungi</taxon>
        <taxon>Dikarya</taxon>
        <taxon>Ascomycota</taxon>
        <taxon>Pezizomycotina</taxon>
        <taxon>Sordariomycetes</taxon>
        <taxon>Hypocreomycetidae</taxon>
        <taxon>Hypocreales</taxon>
        <taxon>Hypocreaceae</taxon>
        <taxon>Trichoderma</taxon>
    </lineage>
</organism>
<evidence type="ECO:0000313" key="2">
    <source>
        <dbReference type="Proteomes" id="UP001642720"/>
    </source>
</evidence>
<sequence length="85" mass="9303">MSWLAVGQVAPACERYQQAPTVQLLAPENASAKGWMDICDACRDWLRSPGVLRGSPLGAPRFVPMQLNPRDLSALDVCCVNYLGR</sequence>
<comment type="caution">
    <text evidence="1">The sequence shown here is derived from an EMBL/GenBank/DDBJ whole genome shotgun (WGS) entry which is preliminary data.</text>
</comment>
<gene>
    <name evidence="1" type="ORF">CCMA1212_001023</name>
</gene>
<protein>
    <submittedName>
        <fullName evidence="1">Uncharacterized protein</fullName>
    </submittedName>
</protein>
<proteinExistence type="predicted"/>
<dbReference type="RefSeq" id="XP_073563639.1">
    <property type="nucleotide sequence ID" value="XM_073698463.1"/>
</dbReference>
<reference evidence="1 2" key="1">
    <citation type="submission" date="2018-01" db="EMBL/GenBank/DDBJ databases">
        <title>Genome characterization of the sugarcane-associated fungus Trichoderma ghanense CCMA-1212 and their application in lignocelulose bioconversion.</title>
        <authorList>
            <person name="Steindorff A.S."/>
            <person name="Mendes T.D."/>
            <person name="Vilela E.S.D."/>
            <person name="Rodrigues D.S."/>
            <person name="Formighieri E.F."/>
            <person name="Melo I.S."/>
            <person name="Favaro L.C.L."/>
        </authorList>
    </citation>
    <scope>NUCLEOTIDE SEQUENCE [LARGE SCALE GENOMIC DNA]</scope>
    <source>
        <strain evidence="1 2">CCMA-1212</strain>
    </source>
</reference>
<evidence type="ECO:0000313" key="1">
    <source>
        <dbReference type="EMBL" id="TFB07438.1"/>
    </source>
</evidence>
<keyword evidence="2" id="KW-1185">Reference proteome</keyword>
<dbReference type="Proteomes" id="UP001642720">
    <property type="component" value="Unassembled WGS sequence"/>
</dbReference>